<sequence>MIRLCRAEDGQAFQVNATLRDIERLGSLELFIHQETGVEQEAILAYLSDGRRLTSANVRELAGSQDQTIFVFNKSLLECNVEEVVQQLTLTAALQPPIEESIAATPPFRPAQLAASYLRAAQAHHDTITQTLVNLHNQHEALRVASTSLDFHVLAIVDPFEGISANCRRELDKQSSLLAGVDTDLELISKIRIHAEFMSPAKRRSIEAGEKPRSLGDYVSDVRMRQVANTCTQTHGELRFRFGQVEQAISRLTRGADGIRQSLATTNFLEDGESCKRRTQDTLDRIAERVATLEGYVADPDTVIQELKRLDSATRSEVQFITDTKNAYTESCITILRHIGILNTDIVQLPPMLADLQASFRAKNSFPHIQRLHNMVYAYGATIIEIVRRKEFSQFFNQRAQSILEVMAKLSAGEKKRRQVYRGELGGQLPFETRGLDDPVPMFDYTSPGNTEVPYSMDRKDIDALLRVLDDLERYSQSKNDDKAVSVLQDCHAALSKLVQRMDNLETSFDRIAERSLLSASRLTASRRRSIEADEQIYHELTEQLRNADIRRLQLETQHQGERVNLQAEIDRLKESLQDAEVRASTEQERSNRLERELSQTQSQSEGEQNARRILEDRNAELSRNLEKQGVELAEALSAATNHARTAEHLRQEITQVRTEFEDVKALETRNGEKVANLLDEQAKNLRILEEARARGDDLETQIRAARAENETVNQALREASVEKDRLLRAQASEHDRIIRDHIAEADGDRAVLERQFFELKALQESTERQVRDLQTELNLAKTSGTGTREELERELREARQIERLLRDDLKAGQASATGFEQKLEEQGRLIAQILDVAITFQGSHLKALGAAQTVTAHAHSGPRPSAESTFPSGMRHSIIAHQDEPPPIDPSDPAAALEVLRSFDHDHFVEAVSKTGSTVRKWQKQCKEYRERAKGKISFRNFAKGDLALFLPTRNSVSKPWAAFNVSFPHYFLQATGHLAEQLKSREWIVARITSITERVVNHNDPTSNPYGLGDGVKYYMLEVEDWTQPTHTKRRVSSRKVSGEKESRELLLSSSVPALPPGPPEAEVEDTFQVTHPPNSQLFPVRTRSSSSPGARPSSLSRLLAQAAVTDPNAESSTSYPIPNLDIAEQSSPTAISPPATDVPAPPQQQTQVQSGQADLAQEQPALSAPSHSEPDPGLQTTKTSPRPPTSPSPIVGSIPQHVSIPSPLRPGSRSSRMSTTSKFSGRIPALGAVAGSSSAAKAAPTTALTEEPLISSASSGDGNPFVVIPSPPSPEGSISDGIANNLRDRRRTTSYHLPRTSPLASSRPVSGEGVVTSTSKPTLRATSTLANLATSWGMAFGRKKQAELATLTDVVETDADARGSSDRPTTDSTASDMLKGFRRD</sequence>
<keyword evidence="2" id="KW-1185">Reference proteome</keyword>
<reference evidence="1 2" key="1">
    <citation type="journal article" date="2019" name="Nat. Ecol. Evol.">
        <title>Megaphylogeny resolves global patterns of mushroom evolution.</title>
        <authorList>
            <person name="Varga T."/>
            <person name="Krizsan K."/>
            <person name="Foldi C."/>
            <person name="Dima B."/>
            <person name="Sanchez-Garcia M."/>
            <person name="Sanchez-Ramirez S."/>
            <person name="Szollosi G.J."/>
            <person name="Szarkandi J.G."/>
            <person name="Papp V."/>
            <person name="Albert L."/>
            <person name="Andreopoulos W."/>
            <person name="Angelini C."/>
            <person name="Antonin V."/>
            <person name="Barry K.W."/>
            <person name="Bougher N.L."/>
            <person name="Buchanan P."/>
            <person name="Buyck B."/>
            <person name="Bense V."/>
            <person name="Catcheside P."/>
            <person name="Chovatia M."/>
            <person name="Cooper J."/>
            <person name="Damon W."/>
            <person name="Desjardin D."/>
            <person name="Finy P."/>
            <person name="Geml J."/>
            <person name="Haridas S."/>
            <person name="Hughes K."/>
            <person name="Justo A."/>
            <person name="Karasinski D."/>
            <person name="Kautmanova I."/>
            <person name="Kiss B."/>
            <person name="Kocsube S."/>
            <person name="Kotiranta H."/>
            <person name="LaButti K.M."/>
            <person name="Lechner B.E."/>
            <person name="Liimatainen K."/>
            <person name="Lipzen A."/>
            <person name="Lukacs Z."/>
            <person name="Mihaltcheva S."/>
            <person name="Morgado L.N."/>
            <person name="Niskanen T."/>
            <person name="Noordeloos M.E."/>
            <person name="Ohm R.A."/>
            <person name="Ortiz-Santana B."/>
            <person name="Ovrebo C."/>
            <person name="Racz N."/>
            <person name="Riley R."/>
            <person name="Savchenko A."/>
            <person name="Shiryaev A."/>
            <person name="Soop K."/>
            <person name="Spirin V."/>
            <person name="Szebenyi C."/>
            <person name="Tomsovsky M."/>
            <person name="Tulloss R.E."/>
            <person name="Uehling J."/>
            <person name="Grigoriev I.V."/>
            <person name="Vagvolgyi C."/>
            <person name="Papp T."/>
            <person name="Martin F.M."/>
            <person name="Miettinen O."/>
            <person name="Hibbett D.S."/>
            <person name="Nagy L.G."/>
        </authorList>
    </citation>
    <scope>NUCLEOTIDE SEQUENCE [LARGE SCALE GENOMIC DNA]</scope>
    <source>
        <strain evidence="1 2">NL-1719</strain>
    </source>
</reference>
<protein>
    <submittedName>
        <fullName evidence="1">Uncharacterized protein</fullName>
    </submittedName>
</protein>
<evidence type="ECO:0000313" key="1">
    <source>
        <dbReference type="EMBL" id="TFK67866.1"/>
    </source>
</evidence>
<gene>
    <name evidence="1" type="ORF">BDN72DRAFT_73954</name>
</gene>
<accession>A0ACD3AQ71</accession>
<name>A0ACD3AQ71_9AGAR</name>
<dbReference type="EMBL" id="ML208365">
    <property type="protein sequence ID" value="TFK67866.1"/>
    <property type="molecule type" value="Genomic_DNA"/>
</dbReference>
<organism evidence="1 2">
    <name type="scientific">Pluteus cervinus</name>
    <dbReference type="NCBI Taxonomy" id="181527"/>
    <lineage>
        <taxon>Eukaryota</taxon>
        <taxon>Fungi</taxon>
        <taxon>Dikarya</taxon>
        <taxon>Basidiomycota</taxon>
        <taxon>Agaricomycotina</taxon>
        <taxon>Agaricomycetes</taxon>
        <taxon>Agaricomycetidae</taxon>
        <taxon>Agaricales</taxon>
        <taxon>Pluteineae</taxon>
        <taxon>Pluteaceae</taxon>
        <taxon>Pluteus</taxon>
    </lineage>
</organism>
<dbReference type="Proteomes" id="UP000308600">
    <property type="component" value="Unassembled WGS sequence"/>
</dbReference>
<proteinExistence type="predicted"/>
<evidence type="ECO:0000313" key="2">
    <source>
        <dbReference type="Proteomes" id="UP000308600"/>
    </source>
</evidence>